<keyword evidence="1 2" id="KW-0472">Membrane</keyword>
<dbReference type="Proteomes" id="UP000267517">
    <property type="component" value="Chromosome I"/>
</dbReference>
<evidence type="ECO:0000313" key="4">
    <source>
        <dbReference type="Proteomes" id="UP000267517"/>
    </source>
</evidence>
<dbReference type="EMBL" id="AP018049">
    <property type="protein sequence ID" value="BBA29389.1"/>
    <property type="molecule type" value="Genomic_DNA"/>
</dbReference>
<comment type="similarity">
    <text evidence="1">Belongs to the UPF0161 family.</text>
</comment>
<proteinExistence type="inferred from homology"/>
<accession>A0A250KI67</accession>
<dbReference type="SMART" id="SM01234">
    <property type="entry name" value="Haemolytic"/>
    <property type="match status" value="1"/>
</dbReference>
<comment type="subcellular location">
    <subcellularLocation>
        <location evidence="1">Cell membrane</location>
        <topology evidence="1">Peripheral membrane protein</topology>
        <orientation evidence="1">Cytoplasmic side</orientation>
    </subcellularLocation>
</comment>
<dbReference type="PANTHER" id="PTHR33383:SF1">
    <property type="entry name" value="MEMBRANE PROTEIN INSERTION EFFICIENCY FACTOR-RELATED"/>
    <property type="match status" value="1"/>
</dbReference>
<dbReference type="GO" id="GO:0005886">
    <property type="term" value="C:plasma membrane"/>
    <property type="evidence" value="ECO:0007669"/>
    <property type="project" value="UniProtKB-SubCell"/>
</dbReference>
<dbReference type="AlphaFoldDB" id="A0A250KI67"/>
<comment type="function">
    <text evidence="1">Could be involved in insertion of integral membrane proteins into the membrane.</text>
</comment>
<organism evidence="3 4">
    <name type="scientific">Prevotella melaninogenica</name>
    <dbReference type="NCBI Taxonomy" id="28132"/>
    <lineage>
        <taxon>Bacteria</taxon>
        <taxon>Pseudomonadati</taxon>
        <taxon>Bacteroidota</taxon>
        <taxon>Bacteroidia</taxon>
        <taxon>Bacteroidales</taxon>
        <taxon>Prevotellaceae</taxon>
        <taxon>Prevotella</taxon>
    </lineage>
</organism>
<dbReference type="Pfam" id="PF01809">
    <property type="entry name" value="YidD"/>
    <property type="match status" value="1"/>
</dbReference>
<feature type="transmembrane region" description="Helical" evidence="2">
    <location>
        <begin position="20"/>
        <end position="43"/>
    </location>
</feature>
<gene>
    <name evidence="3" type="ORF">PMEL1_01324</name>
</gene>
<keyword evidence="2" id="KW-0812">Transmembrane</keyword>
<evidence type="ECO:0000256" key="2">
    <source>
        <dbReference type="SAM" id="Phobius"/>
    </source>
</evidence>
<evidence type="ECO:0000313" key="3">
    <source>
        <dbReference type="EMBL" id="BBA29389.1"/>
    </source>
</evidence>
<dbReference type="HAMAP" id="MF_00386">
    <property type="entry name" value="UPF0161_YidD"/>
    <property type="match status" value="1"/>
</dbReference>
<evidence type="ECO:0000256" key="1">
    <source>
        <dbReference type="HAMAP-Rule" id="MF_00386"/>
    </source>
</evidence>
<reference evidence="3 4" key="1">
    <citation type="submission" date="2017-05" db="EMBL/GenBank/DDBJ databases">
        <title>whole genome sequence of Prevotella melaninogenica GAI 07411.</title>
        <authorList>
            <person name="Kondo Y."/>
            <person name="Hoshino T."/>
        </authorList>
    </citation>
    <scope>NUCLEOTIDE SEQUENCE [LARGE SCALE GENOMIC DNA]</scope>
    <source>
        <strain evidence="3 4">GAI 07411</strain>
    </source>
</reference>
<keyword evidence="2" id="KW-1133">Transmembrane helix</keyword>
<keyword evidence="1" id="KW-1003">Cell membrane</keyword>
<dbReference type="NCBIfam" id="TIGR00278">
    <property type="entry name" value="membrane protein insertion efficiency factor YidD"/>
    <property type="match status" value="1"/>
</dbReference>
<name>A0A250KI67_9BACT</name>
<protein>
    <recommendedName>
        <fullName evidence="1">Putative membrane protein insertion efficiency factor</fullName>
    </recommendedName>
</protein>
<dbReference type="InterPro" id="IPR002696">
    <property type="entry name" value="Membr_insert_effic_factor_YidD"/>
</dbReference>
<dbReference type="PANTHER" id="PTHR33383">
    <property type="entry name" value="MEMBRANE PROTEIN INSERTION EFFICIENCY FACTOR-RELATED"/>
    <property type="match status" value="1"/>
</dbReference>
<sequence>MMDEKERNERASNEQQSQNVLAKLWQLFTRGLSWLLILPILFYRQFISPFTPPSCRFTPSCSEYGRQAILKHGPFKGLALTIWRILRCNPWGGSGYDPVP</sequence>